<feature type="region of interest" description="Disordered" evidence="1">
    <location>
        <begin position="371"/>
        <end position="406"/>
    </location>
</feature>
<gene>
    <name evidence="2" type="ORF">COHA_002887</name>
</gene>
<comment type="caution">
    <text evidence="2">The sequence shown here is derived from an EMBL/GenBank/DDBJ whole genome shotgun (WGS) entry which is preliminary data.</text>
</comment>
<feature type="region of interest" description="Disordered" evidence="1">
    <location>
        <begin position="49"/>
        <end position="84"/>
    </location>
</feature>
<sequence length="406" mass="44934">MAPTLTFGGALGVWGISRVGDVYSAPPAAPCLLDQSPETIRKRYRELAARHPDKRAQSASAAAAAAGISSGSSSSGEEEEGEKVADFDWLKKARDLLLEKLQAEQDKDRQRLAAVRQHQLDAAANFLQQLAERGQECRKQWRQPAAALQLYFAHVKRQVGQSQYGYLGVTLSSSTAQHSTTALVTKHGYMLDRPFDQADHLPGLAFAHEVLSLQQACKEHGWRMQQARDGSLRISCSRRSATVTAQQLADGTATVAVRQPVSHPVTPSAERELLKEVRVGSAFLSKTNFNLSRQDVPKLLREEWDGKETVLSAEDMHGRRYSLSVKQYDETLKQQYKRRRSRCYFPRALMDDNQVREGQRMLMWRVPGGGLQLQFKDGPPAAEPSGSGSGSTAQQHSTGRKRAAPE</sequence>
<feature type="compositionally biased region" description="Low complexity" evidence="1">
    <location>
        <begin position="57"/>
        <end position="75"/>
    </location>
</feature>
<evidence type="ECO:0000256" key="1">
    <source>
        <dbReference type="SAM" id="MobiDB-lite"/>
    </source>
</evidence>
<name>A0AAD5H7C6_9CHLO</name>
<evidence type="ECO:0000313" key="2">
    <source>
        <dbReference type="EMBL" id="KAI7843648.1"/>
    </source>
</evidence>
<feature type="compositionally biased region" description="Low complexity" evidence="1">
    <location>
        <begin position="378"/>
        <end position="393"/>
    </location>
</feature>
<dbReference type="AlphaFoldDB" id="A0AAD5H7C6"/>
<proteinExistence type="predicted"/>
<protein>
    <submittedName>
        <fullName evidence="2">Uncharacterized protein</fullName>
    </submittedName>
</protein>
<dbReference type="Proteomes" id="UP001205105">
    <property type="component" value="Unassembled WGS sequence"/>
</dbReference>
<organism evidence="2 3">
    <name type="scientific">Chlorella ohadii</name>
    <dbReference type="NCBI Taxonomy" id="2649997"/>
    <lineage>
        <taxon>Eukaryota</taxon>
        <taxon>Viridiplantae</taxon>
        <taxon>Chlorophyta</taxon>
        <taxon>core chlorophytes</taxon>
        <taxon>Trebouxiophyceae</taxon>
        <taxon>Chlorellales</taxon>
        <taxon>Chlorellaceae</taxon>
        <taxon>Chlorella clade</taxon>
        <taxon>Chlorella</taxon>
    </lineage>
</organism>
<accession>A0AAD5H7C6</accession>
<dbReference type="EMBL" id="JADXDR010000037">
    <property type="protein sequence ID" value="KAI7843648.1"/>
    <property type="molecule type" value="Genomic_DNA"/>
</dbReference>
<reference evidence="2" key="1">
    <citation type="submission" date="2020-11" db="EMBL/GenBank/DDBJ databases">
        <title>Chlorella ohadii genome sequencing and assembly.</title>
        <authorList>
            <person name="Murik O."/>
            <person name="Treves H."/>
            <person name="Kedem I."/>
            <person name="Shotland Y."/>
            <person name="Kaplan A."/>
        </authorList>
    </citation>
    <scope>NUCLEOTIDE SEQUENCE</scope>
    <source>
        <strain evidence="2">1</strain>
    </source>
</reference>
<keyword evidence="3" id="KW-1185">Reference proteome</keyword>
<evidence type="ECO:0000313" key="3">
    <source>
        <dbReference type="Proteomes" id="UP001205105"/>
    </source>
</evidence>